<dbReference type="Gene3D" id="3.90.180.10">
    <property type="entry name" value="Medium-chain alcohol dehydrogenases, catalytic domain"/>
    <property type="match status" value="1"/>
</dbReference>
<dbReference type="Pfam" id="PF16177">
    <property type="entry name" value="ACAS_N"/>
    <property type="match status" value="1"/>
</dbReference>
<dbReference type="InterPro" id="IPR020843">
    <property type="entry name" value="ER"/>
</dbReference>
<keyword evidence="12" id="KW-1185">Reference proteome</keyword>
<dbReference type="InterPro" id="IPR025110">
    <property type="entry name" value="AMP-bd_C"/>
</dbReference>
<dbReference type="PANTHER" id="PTHR24095:SF14">
    <property type="entry name" value="ACETYL-COENZYME A SYNTHETASE 1"/>
    <property type="match status" value="1"/>
</dbReference>
<evidence type="ECO:0000313" key="12">
    <source>
        <dbReference type="Proteomes" id="UP000220527"/>
    </source>
</evidence>
<protein>
    <recommendedName>
        <fullName evidence="2">acetate--CoA ligase</fullName>
        <ecNumber evidence="2">6.2.1.1</ecNumber>
    </recommendedName>
</protein>
<evidence type="ECO:0000256" key="6">
    <source>
        <dbReference type="ARBA" id="ARBA00022741"/>
    </source>
</evidence>
<name>A0A2A6RHA8_9CHLR</name>
<dbReference type="InterPro" id="IPR011032">
    <property type="entry name" value="GroES-like_sf"/>
</dbReference>
<dbReference type="InterPro" id="IPR018376">
    <property type="entry name" value="Enoyl-CoA_hyd/isom_CS"/>
</dbReference>
<keyword evidence="6" id="KW-0547">Nucleotide-binding</keyword>
<evidence type="ECO:0000256" key="4">
    <source>
        <dbReference type="ARBA" id="ARBA00022553"/>
    </source>
</evidence>
<evidence type="ECO:0000256" key="2">
    <source>
        <dbReference type="ARBA" id="ARBA00013275"/>
    </source>
</evidence>
<dbReference type="PROSITE" id="PS00455">
    <property type="entry name" value="AMP_BINDING"/>
    <property type="match status" value="1"/>
</dbReference>
<dbReference type="GO" id="GO:0006085">
    <property type="term" value="P:acetyl-CoA biosynthetic process"/>
    <property type="evidence" value="ECO:0007669"/>
    <property type="project" value="TreeGrafter"/>
</dbReference>
<comment type="catalytic activity">
    <reaction evidence="9">
        <text>a (3S)-3-hydroxyacyl-CoA + NAD(+) = a 3-oxoacyl-CoA + NADH + H(+)</text>
        <dbReference type="Rhea" id="RHEA:22432"/>
        <dbReference type="ChEBI" id="CHEBI:15378"/>
        <dbReference type="ChEBI" id="CHEBI:57318"/>
        <dbReference type="ChEBI" id="CHEBI:57540"/>
        <dbReference type="ChEBI" id="CHEBI:57945"/>
        <dbReference type="ChEBI" id="CHEBI:90726"/>
        <dbReference type="EC" id="1.1.1.35"/>
    </reaction>
</comment>
<dbReference type="Gene3D" id="3.40.50.720">
    <property type="entry name" value="NAD(P)-binding Rossmann-like Domain"/>
    <property type="match status" value="2"/>
</dbReference>
<dbReference type="InterPro" id="IPR020845">
    <property type="entry name" value="AMP-binding_CS"/>
</dbReference>
<evidence type="ECO:0000313" key="11">
    <source>
        <dbReference type="EMBL" id="PDW02323.1"/>
    </source>
</evidence>
<dbReference type="Pfam" id="PF00501">
    <property type="entry name" value="AMP-binding"/>
    <property type="match status" value="2"/>
</dbReference>
<evidence type="ECO:0000256" key="9">
    <source>
        <dbReference type="ARBA" id="ARBA00049556"/>
    </source>
</evidence>
<dbReference type="InterPro" id="IPR036291">
    <property type="entry name" value="NAD(P)-bd_dom_sf"/>
</dbReference>
<dbReference type="Gene3D" id="3.90.226.10">
    <property type="entry name" value="2-enoyl-CoA Hydratase, Chain A, domain 1"/>
    <property type="match status" value="1"/>
</dbReference>
<gene>
    <name evidence="11" type="ORF">CJ255_14510</name>
</gene>
<dbReference type="Pfam" id="PF00378">
    <property type="entry name" value="ECH_1"/>
    <property type="match status" value="1"/>
</dbReference>
<proteinExistence type="inferred from homology"/>
<comment type="caution">
    <text evidence="11">The sequence shown here is derived from an EMBL/GenBank/DDBJ whole genome shotgun (WGS) entry which is preliminary data.</text>
</comment>
<dbReference type="SUPFAM" id="SSF50129">
    <property type="entry name" value="GroES-like"/>
    <property type="match status" value="1"/>
</dbReference>
<dbReference type="EC" id="6.2.1.1" evidence="2"/>
<evidence type="ECO:0000256" key="3">
    <source>
        <dbReference type="ARBA" id="ARBA00022450"/>
    </source>
</evidence>
<dbReference type="Gene3D" id="3.40.50.12780">
    <property type="entry name" value="N-terminal domain of ligase-like"/>
    <property type="match status" value="2"/>
</dbReference>
<evidence type="ECO:0000256" key="8">
    <source>
        <dbReference type="ARBA" id="ARBA00022990"/>
    </source>
</evidence>
<dbReference type="GO" id="GO:0003987">
    <property type="term" value="F:acetate-CoA ligase activity"/>
    <property type="evidence" value="ECO:0007669"/>
    <property type="project" value="UniProtKB-EC"/>
</dbReference>
<keyword evidence="8" id="KW-0007">Acetylation</keyword>
<keyword evidence="3" id="KW-0596">Phosphopantetheine</keyword>
<dbReference type="SUPFAM" id="SSF56801">
    <property type="entry name" value="Acetyl-CoA synthetase-like"/>
    <property type="match status" value="1"/>
</dbReference>
<dbReference type="SMART" id="SM00829">
    <property type="entry name" value="PKS_ER"/>
    <property type="match status" value="1"/>
</dbReference>
<sequence>MIEAPSLAPSRAPRSNPIRSRADWEAQRQAFLADPGAFQGTIARSAIHWFDATLHAWIIWDEATSRWIGLDAKTGAPVEVAYGADHQPWQRTFNADTPPHYRWFEGGLTNACFNEVDRHVLMGFGSELAFVFEGDRWDSSLNGGRGGPVLEEKITRKQLLVEVVKATLVLKNLGLKQGDRIALNMPNILEQIYYTEAAKRLGIVYTPVFGGFSDKTLSDRIHNAGARIVITSDGAYRNAQIVPYKEVYTDQALDKFIPIEMAFAIVEQTLKEQRVEAAHSDKIVTIVKETIAEDITVERSDVMRGVGKALQELDDLDVTAQSQIRTAIARALVVSSPRVDAVVVVRHTGQDILWRPERDRWSHDLIAEATEQLLEAAKKFNTTVTSEAELLALPIDQLYPILASAAPCTPVDAEYPMFIIYTSGSTGKPKGVVHVHGGYVAGLVHTMKVSFDAEPGDTILVVADPGWITGQSYMLTATMASRCIGVLVEGSPVFPSAGRFASIIERNQIQIFKAGVTFLKSVMTNPQNVADVQQYDVSSLRVCTFCAEPVSPAVQQFGMEVMSPQYINSYWATEHGGIVWTHFYGNDDYPLRPDAHTYPLPWVTGDVWVGELAADGTTATYRAAELEEKGEIVITTPYPYLTRTIWGDVAGFDRVLAGEQPLTAWNGDAERFSKTYWRRGPNGEWAYIQGDFAMKYNDGSFTLHGRSDDVINVSGHRMGTEEIEGAILRDKQTSSDSPVGNCIVVGAPHREKGLTPVAFVLTAPGMRLTSIDRKRLDDLVRNEKGIVAVPEDYIEVAAFPETRSGKYMRRFLRSLMLDEDLGDTSSLRNPESLDEIRVKIDEWKRKQKQADEQKIFERYRYFRIEYHKLNATKRQAIVTVTNPPVNALNERALDELNTIVDHLSRREDIAAVIFTGQGTKSFVAGADIRQLLEDMHTFEDAIALPNNAHLAFRKIERMNKPCIAAINGVALGGGLEFALACHYRVADQHAQFGQPEINLRLLPGYGGTQRLPRLLYKSTEGTGSLRAMELILGGRTIPSDEAHEIGLIERLAVGTESSLSIASALVREYMQGSGVLKEAFESRKQALTEWEQPQPEFVKDELNAIIQNFRVQRILNQAEGAGRKEAVDRALEAITYGFEHGFEQGLEHEAKLFAQAVVDPEGGKKGIQDFMDKRSAPLPTRRPLVSAEQEKLYCETGQLLPIGSPFFPGVTAIPTWQYAKGVIRDPVTGEDLVGDPKDCEREVIIPVETPNANEALLYVLSSEVNFNDIWAITGIPVSLFDEHDRDWHITGSGGVALVAAVGDQIREEGRIKVGDLVAVYSGQSNVLSPMMGLDPMAADFFIQGYNTPDGSHQQFMIAQAPQCLPLAPDMSLEAAGSFMLNLGTAYRALFTTLAIKAGKSVFIEGAATGTGLDAARSAARSGLRVIGMVSSEARAKTLIEAGGKGAVNRKDPSIADIFTRIPADPAEWKAWEKAGEPLLNMFRQQNNHHLADYAISHAGEQAFARSFQLLGEPRDGHIPTLTFYGASSGYHFTFLGKPGHSGPEEMMRRAGLRGGQAVMIYYGVEDGALVDEAGLEAVEAARAIGSRIVVVTYTDAQREFVLSLGFGASLRGVVSIEELHRRYGEDFDWPKTMPDLPDSKTDPDGLKEAVRRFNDLTFKPLGSAIGTFLVSADNPRGYPDMIIERAGHDSLNVSAMLVKPFIGRIVYFEEMGGKRYSFFAPQIWMRQRRIYMPTANLWGTHLSNAYEILRLLDEISAGMLAITEPVLVDWKDLEEAHQAIWENRHAGATYAVNHALPRAGIKTKDELYEAWAELL</sequence>
<dbReference type="InterPro" id="IPR045851">
    <property type="entry name" value="AMP-bd_C_sf"/>
</dbReference>
<dbReference type="CDD" id="cd06558">
    <property type="entry name" value="crotonase-like"/>
    <property type="match status" value="1"/>
</dbReference>
<dbReference type="InterPro" id="IPR000873">
    <property type="entry name" value="AMP-dep_synth/lig_dom"/>
</dbReference>
<dbReference type="InterPro" id="IPR001753">
    <property type="entry name" value="Enoyl-CoA_hydra/iso"/>
</dbReference>
<dbReference type="InterPro" id="IPR029045">
    <property type="entry name" value="ClpP/crotonase-like_dom_sf"/>
</dbReference>
<evidence type="ECO:0000259" key="10">
    <source>
        <dbReference type="SMART" id="SM00829"/>
    </source>
</evidence>
<keyword evidence="7" id="KW-0067">ATP-binding</keyword>
<keyword evidence="4" id="KW-0597">Phosphoprotein</keyword>
<accession>A0A2A6RHA8</accession>
<dbReference type="Pfam" id="PF13193">
    <property type="entry name" value="AMP-binding_C"/>
    <property type="match status" value="1"/>
</dbReference>
<dbReference type="InterPro" id="IPR042099">
    <property type="entry name" value="ANL_N_sf"/>
</dbReference>
<evidence type="ECO:0000256" key="1">
    <source>
        <dbReference type="ARBA" id="ARBA00006432"/>
    </source>
</evidence>
<dbReference type="SUPFAM" id="SSF51735">
    <property type="entry name" value="NAD(P)-binding Rossmann-fold domains"/>
    <property type="match status" value="1"/>
</dbReference>
<dbReference type="OrthoDB" id="9778383at2"/>
<dbReference type="PROSITE" id="PS00166">
    <property type="entry name" value="ENOYL_COA_HYDRATASE"/>
    <property type="match status" value="1"/>
</dbReference>
<organism evidence="11 12">
    <name type="scientific">Candidatus Viridilinea mediisalina</name>
    <dbReference type="NCBI Taxonomy" id="2024553"/>
    <lineage>
        <taxon>Bacteria</taxon>
        <taxon>Bacillati</taxon>
        <taxon>Chloroflexota</taxon>
        <taxon>Chloroflexia</taxon>
        <taxon>Chloroflexales</taxon>
        <taxon>Chloroflexineae</taxon>
        <taxon>Oscillochloridaceae</taxon>
        <taxon>Candidatus Viridilinea</taxon>
    </lineage>
</organism>
<dbReference type="GO" id="GO:0005524">
    <property type="term" value="F:ATP binding"/>
    <property type="evidence" value="ECO:0007669"/>
    <property type="project" value="UniProtKB-KW"/>
</dbReference>
<dbReference type="EMBL" id="NQWI01000073">
    <property type="protein sequence ID" value="PDW02323.1"/>
    <property type="molecule type" value="Genomic_DNA"/>
</dbReference>
<evidence type="ECO:0000256" key="5">
    <source>
        <dbReference type="ARBA" id="ARBA00022598"/>
    </source>
</evidence>
<dbReference type="Proteomes" id="UP000220527">
    <property type="component" value="Unassembled WGS sequence"/>
</dbReference>
<evidence type="ECO:0000256" key="7">
    <source>
        <dbReference type="ARBA" id="ARBA00022840"/>
    </source>
</evidence>
<reference evidence="12" key="1">
    <citation type="submission" date="2017-08" db="EMBL/GenBank/DDBJ databases">
        <authorList>
            <person name="Grouzdev D.S."/>
            <person name="Gaisin V.A."/>
            <person name="Rysina M.S."/>
            <person name="Gorlenko V.M."/>
        </authorList>
    </citation>
    <scope>NUCLEOTIDE SEQUENCE [LARGE SCALE GENOMIC DNA]</scope>
    <source>
        <strain evidence="12">Kir15-3F</strain>
    </source>
</reference>
<dbReference type="RefSeq" id="WP_097644822.1">
    <property type="nucleotide sequence ID" value="NZ_NQWI01000073.1"/>
</dbReference>
<dbReference type="GO" id="GO:0003857">
    <property type="term" value="F:(3S)-3-hydroxyacyl-CoA dehydrogenase (NAD+) activity"/>
    <property type="evidence" value="ECO:0007669"/>
    <property type="project" value="UniProtKB-EC"/>
</dbReference>
<dbReference type="PANTHER" id="PTHR24095">
    <property type="entry name" value="ACETYL-COENZYME A SYNTHETASE"/>
    <property type="match status" value="1"/>
</dbReference>
<feature type="domain" description="Enoyl reductase (ER)" evidence="10">
    <location>
        <begin position="1234"/>
        <end position="1590"/>
    </location>
</feature>
<dbReference type="SUPFAM" id="SSF52096">
    <property type="entry name" value="ClpP/crotonase"/>
    <property type="match status" value="1"/>
</dbReference>
<dbReference type="GO" id="GO:0005829">
    <property type="term" value="C:cytosol"/>
    <property type="evidence" value="ECO:0007669"/>
    <property type="project" value="TreeGrafter"/>
</dbReference>
<dbReference type="Gene3D" id="3.30.300.30">
    <property type="match status" value="1"/>
</dbReference>
<comment type="similarity">
    <text evidence="1">Belongs to the ATP-dependent AMP-binding enzyme family.</text>
</comment>
<dbReference type="InterPro" id="IPR032387">
    <property type="entry name" value="ACAS_N"/>
</dbReference>
<keyword evidence="5" id="KW-0436">Ligase</keyword>